<dbReference type="InterPro" id="IPR050270">
    <property type="entry name" value="DegV_domain_contain"/>
</dbReference>
<dbReference type="PANTHER" id="PTHR33434">
    <property type="entry name" value="DEGV DOMAIN-CONTAINING PROTEIN DR_1986-RELATED"/>
    <property type="match status" value="1"/>
</dbReference>
<organism evidence="3 4">
    <name type="scientific">Cuneatibacter caecimuris</name>
    <dbReference type="NCBI Taxonomy" id="1796618"/>
    <lineage>
        <taxon>Bacteria</taxon>
        <taxon>Bacillati</taxon>
        <taxon>Bacillota</taxon>
        <taxon>Clostridia</taxon>
        <taxon>Lachnospirales</taxon>
        <taxon>Lachnospiraceae</taxon>
        <taxon>Cuneatibacter</taxon>
    </lineage>
</organism>
<name>A0A4V2F8E5_9FIRM</name>
<proteinExistence type="predicted"/>
<dbReference type="GO" id="GO:0008289">
    <property type="term" value="F:lipid binding"/>
    <property type="evidence" value="ECO:0007669"/>
    <property type="project" value="UniProtKB-KW"/>
</dbReference>
<dbReference type="RefSeq" id="WP_130434076.1">
    <property type="nucleotide sequence ID" value="NZ_SGXF01000001.1"/>
</dbReference>
<dbReference type="InterPro" id="IPR043168">
    <property type="entry name" value="DegV_C"/>
</dbReference>
<reference evidence="3 4" key="1">
    <citation type="submission" date="2019-02" db="EMBL/GenBank/DDBJ databases">
        <title>Genomic Encyclopedia of Type Strains, Phase IV (KMG-IV): sequencing the most valuable type-strain genomes for metagenomic binning, comparative biology and taxonomic classification.</title>
        <authorList>
            <person name="Goeker M."/>
        </authorList>
    </citation>
    <scope>NUCLEOTIDE SEQUENCE [LARGE SCALE GENOMIC DNA]</scope>
    <source>
        <strain evidence="3 4">DSM 29486</strain>
    </source>
</reference>
<sequence length="292" mass="32132">MAGYVLVTDATVDLPQSVIEQYGIHVIPMAFDLDGKDYFHYADCREMPLSVFYDKLKQGSVSHSSQITPQMFKDNFKPILESGKDIIYIGFSSGLSNTWQNAFLTIQDLQEKYPDRKIIGIDSLSASVGEAVLVLNAAQRMAGGMELEELAAWVKCHRHAARHWFTVQDLFYLKRGGRLSTAEALVGTALKIRPVLSVDREGKLIVCAKVRGEKKAMDFLMGKLREEGVSLSEQTAVIGHSANPGQAEALQKMLEAEGLVKDSIISEIGPIIGTHVGPGFLALTFIGEEDRD</sequence>
<dbReference type="Pfam" id="PF02645">
    <property type="entry name" value="DegV"/>
    <property type="match status" value="1"/>
</dbReference>
<keyword evidence="2" id="KW-0446">Lipid-binding</keyword>
<dbReference type="NCBIfam" id="TIGR00762">
    <property type="entry name" value="DegV"/>
    <property type="match status" value="1"/>
</dbReference>
<dbReference type="Gene3D" id="3.40.50.10440">
    <property type="entry name" value="Dihydroxyacetone kinase, domain 1"/>
    <property type="match status" value="1"/>
</dbReference>
<dbReference type="EMBL" id="SGXF01000001">
    <property type="protein sequence ID" value="RZT03137.1"/>
    <property type="molecule type" value="Genomic_DNA"/>
</dbReference>
<dbReference type="PANTHER" id="PTHR33434:SF3">
    <property type="entry name" value="DEGV DOMAIN-CONTAINING PROTEIN YITS"/>
    <property type="match status" value="1"/>
</dbReference>
<evidence type="ECO:0000256" key="1">
    <source>
        <dbReference type="ARBA" id="ARBA00003238"/>
    </source>
</evidence>
<evidence type="ECO:0000313" key="4">
    <source>
        <dbReference type="Proteomes" id="UP000292927"/>
    </source>
</evidence>
<accession>A0A4V2F8E5</accession>
<keyword evidence="4" id="KW-1185">Reference proteome</keyword>
<dbReference type="OrthoDB" id="9780660at2"/>
<dbReference type="InterPro" id="IPR003797">
    <property type="entry name" value="DegV"/>
</dbReference>
<dbReference type="Proteomes" id="UP000292927">
    <property type="component" value="Unassembled WGS sequence"/>
</dbReference>
<evidence type="ECO:0000313" key="3">
    <source>
        <dbReference type="EMBL" id="RZT03137.1"/>
    </source>
</evidence>
<dbReference type="AlphaFoldDB" id="A0A4V2F8E5"/>
<protein>
    <submittedName>
        <fullName evidence="3">DegV family protein with EDD domain</fullName>
    </submittedName>
</protein>
<dbReference type="Gene3D" id="2.20.28.50">
    <property type="entry name" value="degv family protein"/>
    <property type="match status" value="1"/>
</dbReference>
<comment type="function">
    <text evidence="1">May bind long-chain fatty acids, such as palmitate, and may play a role in lipid transport or fatty acid metabolism.</text>
</comment>
<evidence type="ECO:0000256" key="2">
    <source>
        <dbReference type="ARBA" id="ARBA00023121"/>
    </source>
</evidence>
<dbReference type="SUPFAM" id="SSF82549">
    <property type="entry name" value="DAK1/DegV-like"/>
    <property type="match status" value="1"/>
</dbReference>
<dbReference type="Gene3D" id="3.30.1180.10">
    <property type="match status" value="1"/>
</dbReference>
<gene>
    <name evidence="3" type="ORF">EV209_1272</name>
</gene>
<comment type="caution">
    <text evidence="3">The sequence shown here is derived from an EMBL/GenBank/DDBJ whole genome shotgun (WGS) entry which is preliminary data.</text>
</comment>
<dbReference type="PROSITE" id="PS51482">
    <property type="entry name" value="DEGV"/>
    <property type="match status" value="1"/>
</dbReference>